<keyword evidence="2" id="KW-0677">Repeat</keyword>
<dbReference type="SUPFAM" id="SSF52075">
    <property type="entry name" value="Outer arm dynein light chain 1"/>
    <property type="match status" value="1"/>
</dbReference>
<feature type="compositionally biased region" description="Basic and acidic residues" evidence="3">
    <location>
        <begin position="525"/>
        <end position="539"/>
    </location>
</feature>
<evidence type="ECO:0000256" key="3">
    <source>
        <dbReference type="SAM" id="MobiDB-lite"/>
    </source>
</evidence>
<proteinExistence type="predicted"/>
<dbReference type="Gene3D" id="3.80.10.10">
    <property type="entry name" value="Ribonuclease Inhibitor"/>
    <property type="match status" value="1"/>
</dbReference>
<sequence length="625" mass="71608">MSRFLYAIDTERVSCASDILSDNEDEDGPSFDKTILHQMETINLGYNRLYDLPEDLHLFVKLKHLKLNNNFIKELDGELLLKTCPNLVGLDISLNLISNITNLYPLAHMKKLEVLDISKNPLQLNDNRIAMIQHFLFLPNFKPRITPKAPSSPSKNFFITHYEASPSSPSSPNYMRGTANSTRRFGLDSPTGSKGSPTTLNNNWSLDKLRNQISFQDRRSLSPSHPRVSPVGIPRKSAREKREEREKEPILRFDSDDDDPAPTTPTNSRVLYCEKEIDDMVFKNKKTKDNNIIKNVPSVCNMLPFSASVRNLKSKIPSGISKSYNVPRDLTTPFPSLSILNGVKITVDEYLLAENEEVFDICTRTGTNNRFQHDDDVDKKEELDSNEVASNTKKKKKKKEEMKLSNYVGSNENLQSDVLHHKLKEGRRRIDAILGVKRSSKIDFRPFKHQIQDLNKEEIELKLRRLELNENIKYWNNVIQDSFEHSVNSAAPPDMVPDTPIIKEKRRPASASTRKAPASRITAKQRRDLNMKDPNRFQEDDSDIAEYLQNNLKRRSSKSISLNTSRTNTSEKDQTNDGDIISDLHSKDNEIALKGSKKTRRRQMAINQEKITLNGQEFKFHSLFV</sequence>
<feature type="compositionally biased region" description="Polar residues" evidence="3">
    <location>
        <begin position="558"/>
        <end position="568"/>
    </location>
</feature>
<dbReference type="GO" id="GO:0005737">
    <property type="term" value="C:cytoplasm"/>
    <property type="evidence" value="ECO:0007669"/>
    <property type="project" value="TreeGrafter"/>
</dbReference>
<dbReference type="EMBL" id="JAOPGA020001721">
    <property type="protein sequence ID" value="KAL0490830.1"/>
    <property type="molecule type" value="Genomic_DNA"/>
</dbReference>
<evidence type="ECO:0000256" key="1">
    <source>
        <dbReference type="ARBA" id="ARBA00022614"/>
    </source>
</evidence>
<dbReference type="Pfam" id="PF14580">
    <property type="entry name" value="LRR_9"/>
    <property type="match status" value="1"/>
</dbReference>
<feature type="region of interest" description="Disordered" evidence="3">
    <location>
        <begin position="555"/>
        <end position="582"/>
    </location>
</feature>
<keyword evidence="5" id="KW-1185">Reference proteome</keyword>
<accession>A0AAW2ZPV0</accession>
<feature type="region of interest" description="Disordered" evidence="3">
    <location>
        <begin position="381"/>
        <end position="401"/>
    </location>
</feature>
<feature type="compositionally biased region" description="Polar residues" evidence="3">
    <location>
        <begin position="190"/>
        <end position="215"/>
    </location>
</feature>
<feature type="compositionally biased region" description="Basic and acidic residues" evidence="3">
    <location>
        <begin position="240"/>
        <end position="254"/>
    </location>
</feature>
<feature type="region of interest" description="Disordered" evidence="3">
    <location>
        <begin position="487"/>
        <end position="542"/>
    </location>
</feature>
<organism evidence="4 5">
    <name type="scientific">Acrasis kona</name>
    <dbReference type="NCBI Taxonomy" id="1008807"/>
    <lineage>
        <taxon>Eukaryota</taxon>
        <taxon>Discoba</taxon>
        <taxon>Heterolobosea</taxon>
        <taxon>Tetramitia</taxon>
        <taxon>Eutetramitia</taxon>
        <taxon>Acrasidae</taxon>
        <taxon>Acrasis</taxon>
    </lineage>
</organism>
<name>A0AAW2ZPV0_9EUKA</name>
<dbReference type="Proteomes" id="UP001431209">
    <property type="component" value="Unassembled WGS sequence"/>
</dbReference>
<keyword evidence="1" id="KW-0433">Leucine-rich repeat</keyword>
<reference evidence="4 5" key="1">
    <citation type="submission" date="2024-03" db="EMBL/GenBank/DDBJ databases">
        <title>The Acrasis kona genome and developmental transcriptomes reveal deep origins of eukaryotic multicellular pathways.</title>
        <authorList>
            <person name="Sheikh S."/>
            <person name="Fu C.-J."/>
            <person name="Brown M.W."/>
            <person name="Baldauf S.L."/>
        </authorList>
    </citation>
    <scope>NUCLEOTIDE SEQUENCE [LARGE SCALE GENOMIC DNA]</scope>
    <source>
        <strain evidence="4 5">ATCC MYA-3509</strain>
    </source>
</reference>
<evidence type="ECO:0000313" key="5">
    <source>
        <dbReference type="Proteomes" id="UP001431209"/>
    </source>
</evidence>
<dbReference type="AlphaFoldDB" id="A0AAW2ZPV0"/>
<feature type="region of interest" description="Disordered" evidence="3">
    <location>
        <begin position="164"/>
        <end position="269"/>
    </location>
</feature>
<evidence type="ECO:0000256" key="2">
    <source>
        <dbReference type="ARBA" id="ARBA00022737"/>
    </source>
</evidence>
<dbReference type="PROSITE" id="PS51450">
    <property type="entry name" value="LRR"/>
    <property type="match status" value="2"/>
</dbReference>
<gene>
    <name evidence="4" type="ORF">AKO1_009638</name>
</gene>
<dbReference type="InterPro" id="IPR001611">
    <property type="entry name" value="Leu-rich_rpt"/>
</dbReference>
<protein>
    <submittedName>
        <fullName evidence="4">Leucine-rich repeat (LRR) protein</fullName>
    </submittedName>
</protein>
<dbReference type="InterPro" id="IPR032675">
    <property type="entry name" value="LRR_dom_sf"/>
</dbReference>
<evidence type="ECO:0000313" key="4">
    <source>
        <dbReference type="EMBL" id="KAL0490830.1"/>
    </source>
</evidence>
<dbReference type="PANTHER" id="PTHR15454">
    <property type="entry name" value="NISCHARIN RELATED"/>
    <property type="match status" value="1"/>
</dbReference>
<feature type="compositionally biased region" description="Polar residues" evidence="3">
    <location>
        <begin position="165"/>
        <end position="183"/>
    </location>
</feature>
<comment type="caution">
    <text evidence="4">The sequence shown here is derived from an EMBL/GenBank/DDBJ whole genome shotgun (WGS) entry which is preliminary data.</text>
</comment>